<dbReference type="InterPro" id="IPR007783">
    <property type="entry name" value="eIF3d"/>
</dbReference>
<keyword evidence="4 5" id="KW-0648">Protein biosynthesis</keyword>
<dbReference type="GO" id="GO:0001732">
    <property type="term" value="P:formation of cytoplasmic translation initiation complex"/>
    <property type="evidence" value="ECO:0007669"/>
    <property type="project" value="UniProtKB-UniRule"/>
</dbReference>
<dbReference type="PANTHER" id="PTHR12399">
    <property type="entry name" value="EUKARYOTIC TRANSLATION INITIATION FACTOR 3 SUBUNIT 7"/>
    <property type="match status" value="1"/>
</dbReference>
<evidence type="ECO:0000256" key="5">
    <source>
        <dbReference type="HAMAP-Rule" id="MF_03003"/>
    </source>
</evidence>
<keyword evidence="1 5" id="KW-0963">Cytoplasm</keyword>
<comment type="similarity">
    <text evidence="5">Belongs to the eIF-3 subunit D family.</text>
</comment>
<accession>U4LJR2</accession>
<dbReference type="GO" id="GO:0016282">
    <property type="term" value="C:eukaryotic 43S preinitiation complex"/>
    <property type="evidence" value="ECO:0007669"/>
    <property type="project" value="UniProtKB-UniRule"/>
</dbReference>
<evidence type="ECO:0000256" key="2">
    <source>
        <dbReference type="ARBA" id="ARBA00022540"/>
    </source>
</evidence>
<name>U4LJR2_PYROM</name>
<keyword evidence="3" id="KW-0694">RNA-binding</keyword>
<comment type="subunit">
    <text evidence="5">Component of the eukaryotic translation initiation factor 3 (eIF-3) complex.</text>
</comment>
<feature type="region of interest" description="Disordered" evidence="6">
    <location>
        <begin position="108"/>
        <end position="176"/>
    </location>
</feature>
<comment type="subcellular location">
    <subcellularLocation>
        <location evidence="5">Cytoplasm</location>
    </subcellularLocation>
</comment>
<dbReference type="STRING" id="1076935.U4LJR2"/>
<dbReference type="HAMAP" id="MF_03003">
    <property type="entry name" value="eIF3d"/>
    <property type="match status" value="1"/>
</dbReference>
<evidence type="ECO:0000313" key="8">
    <source>
        <dbReference type="Proteomes" id="UP000018144"/>
    </source>
</evidence>
<proteinExistence type="inferred from homology"/>
<dbReference type="EMBL" id="HF935309">
    <property type="protein sequence ID" value="CCX29620.1"/>
    <property type="molecule type" value="Genomic_DNA"/>
</dbReference>
<dbReference type="PANTHER" id="PTHR12399:SF0">
    <property type="entry name" value="EUKARYOTIC TRANSLATION INITIATION FACTOR 3 SUBUNIT D"/>
    <property type="match status" value="1"/>
</dbReference>
<evidence type="ECO:0000256" key="6">
    <source>
        <dbReference type="SAM" id="MobiDB-lite"/>
    </source>
</evidence>
<dbReference type="Pfam" id="PF05091">
    <property type="entry name" value="eIF-3_zeta"/>
    <property type="match status" value="1"/>
</dbReference>
<organism evidence="7 8">
    <name type="scientific">Pyronema omphalodes (strain CBS 100304)</name>
    <name type="common">Pyronema confluens</name>
    <dbReference type="NCBI Taxonomy" id="1076935"/>
    <lineage>
        <taxon>Eukaryota</taxon>
        <taxon>Fungi</taxon>
        <taxon>Dikarya</taxon>
        <taxon>Ascomycota</taxon>
        <taxon>Pezizomycotina</taxon>
        <taxon>Pezizomycetes</taxon>
        <taxon>Pezizales</taxon>
        <taxon>Pyronemataceae</taxon>
        <taxon>Pyronema</taxon>
    </lineage>
</organism>
<evidence type="ECO:0000256" key="1">
    <source>
        <dbReference type="ARBA" id="ARBA00022490"/>
    </source>
</evidence>
<evidence type="ECO:0000256" key="4">
    <source>
        <dbReference type="ARBA" id="ARBA00022917"/>
    </source>
</evidence>
<gene>
    <name evidence="7" type="ORF">PCON_06281</name>
</gene>
<feature type="compositionally biased region" description="Gly residues" evidence="6">
    <location>
        <begin position="112"/>
        <end position="153"/>
    </location>
</feature>
<reference evidence="7 8" key="1">
    <citation type="journal article" date="2013" name="PLoS Genet.">
        <title>The genome and development-dependent transcriptomes of Pyronema confluens: a window into fungal evolution.</title>
        <authorList>
            <person name="Traeger S."/>
            <person name="Altegoer F."/>
            <person name="Freitag M."/>
            <person name="Gabaldon T."/>
            <person name="Kempken F."/>
            <person name="Kumar A."/>
            <person name="Marcet-Houben M."/>
            <person name="Poggeler S."/>
            <person name="Stajich J.E."/>
            <person name="Nowrousian M."/>
        </authorList>
    </citation>
    <scope>NUCLEOTIDE SEQUENCE [LARGE SCALE GENOMIC DNA]</scope>
    <source>
        <strain evidence="8">CBS 100304</strain>
        <tissue evidence="7">Vegetative mycelium</tissue>
    </source>
</reference>
<evidence type="ECO:0000313" key="7">
    <source>
        <dbReference type="EMBL" id="CCX29620.1"/>
    </source>
</evidence>
<dbReference type="GO" id="GO:0002191">
    <property type="term" value="P:cap-dependent translational initiation"/>
    <property type="evidence" value="ECO:0007669"/>
    <property type="project" value="UniProtKB-UniRule"/>
</dbReference>
<keyword evidence="2 5" id="KW-0396">Initiation factor</keyword>
<dbReference type="PIRSF" id="PIRSF016281">
    <property type="entry name" value="EIF-3_zeta"/>
    <property type="match status" value="1"/>
</dbReference>
<protein>
    <recommendedName>
        <fullName evidence="5">Eukaryotic translation initiation factor 3 subunit D</fullName>
        <shortName evidence="5">eIF3d</shortName>
    </recommendedName>
</protein>
<dbReference type="GO" id="GO:0033290">
    <property type="term" value="C:eukaryotic 48S preinitiation complex"/>
    <property type="evidence" value="ECO:0007669"/>
    <property type="project" value="UniProtKB-UniRule"/>
</dbReference>
<feature type="compositionally biased region" description="Basic and acidic residues" evidence="6">
    <location>
        <begin position="56"/>
        <end position="65"/>
    </location>
</feature>
<dbReference type="GO" id="GO:0098808">
    <property type="term" value="F:mRNA cap binding"/>
    <property type="evidence" value="ECO:0007669"/>
    <property type="project" value="UniProtKB-UniRule"/>
</dbReference>
<dbReference type="Proteomes" id="UP000018144">
    <property type="component" value="Unassembled WGS sequence"/>
</dbReference>
<evidence type="ECO:0000256" key="3">
    <source>
        <dbReference type="ARBA" id="ARBA00022884"/>
    </source>
</evidence>
<feature type="region of interest" description="RNA gate" evidence="5">
    <location>
        <begin position="312"/>
        <end position="326"/>
    </location>
</feature>
<comment type="domain">
    <text evidence="5">The RNA gate region regulates mRNA cap recognition to prevent promiscuous mRNA-binding before assembly of eif3d into the full eukaryotic translation initiation factor 3 (eIF-3) complex.</text>
</comment>
<dbReference type="AlphaFoldDB" id="U4LJR2"/>
<keyword evidence="8" id="KW-1185">Reference proteome</keyword>
<dbReference type="OrthoDB" id="16538at2759"/>
<feature type="region of interest" description="Disordered" evidence="6">
    <location>
        <begin position="43"/>
        <end position="71"/>
    </location>
</feature>
<dbReference type="GO" id="GO:0005852">
    <property type="term" value="C:eukaryotic translation initiation factor 3 complex"/>
    <property type="evidence" value="ECO:0007669"/>
    <property type="project" value="UniProtKB-UniRule"/>
</dbReference>
<sequence length="575" mass="63290">MAPAFQLSALIASLPEDKDTIWGPPTTTDPYLNEVPYAPYSKGDKLGRMADWTQDSGKDGRDNRGGKGYKNYRDQQVYGAGTSSLFSYQHAEDEASFSVVDNTKTTKPRAGFGRGGGTIFRGRGARGGAATGGRGGATAGRGGAQRGPGGRGGAAFDNRGARGGRGGRRFGGWKDWDKPQRNRDASVIIKDSWKMLEEIDFNRLAKLNLETDEGEDIEGYGFLNTYDKSYDKAAGAKTAERRLAVQDRLFFNPTASEDPIIQELAAKDEATIFATETVLSMLMCAPRSVYPWDIVIVREGNKVFLDKRENSQVDYVSVNENATDPPLDVSEGNKDAMNTPHALALEATYINQNFAIQTVQENEKFDFPQPNPFYNPEEDSEPLGSKAYKYRRFDLSLNEEEPMHLIVRTELDAVVKQGTSAEQFVTIKALNEFDSTAQGAGGALNWRQKLGSQLGAVVATEMKNNSCKLARWTTQSILASAAQMKLGFVSRATPKDNNRHVILGVVSFKPREFASQMALNLNNGWGIVRTIVDMCMQMPEGKYVLVKDPNKPALRLYEVPVDAFDEDEEVVETKA</sequence>
<comment type="function">
    <text evidence="5">mRNA cap-binding component of the eukaryotic translation initiation factor 3 (eIF-3) complex, which is involved in protein synthesis of a specialized repertoire of mRNAs and, together with other initiation factors, stimulates binding of mRNA and methionyl-tRNAi to the 40S ribosome. The eIF-3 complex specifically targets and initiates translation of a subset of mRNAs involved in cell proliferation. In the eIF-3 complex, eif3d specifically recognizes and binds the 7-methylguanosine cap of a subset of mRNAs.</text>
</comment>
<dbReference type="eggNOG" id="KOG2479">
    <property type="taxonomic scope" value="Eukaryota"/>
</dbReference>
<dbReference type="GO" id="GO:0003743">
    <property type="term" value="F:translation initiation factor activity"/>
    <property type="evidence" value="ECO:0007669"/>
    <property type="project" value="UniProtKB-UniRule"/>
</dbReference>
<dbReference type="OMA" id="FMDKRDN"/>